<dbReference type="InterPro" id="IPR043128">
    <property type="entry name" value="Rev_trsase/Diguanyl_cyclase"/>
</dbReference>
<keyword evidence="3" id="KW-0808">Transferase</keyword>
<dbReference type="GO" id="GO:0003964">
    <property type="term" value="F:RNA-directed DNA polymerase activity"/>
    <property type="evidence" value="ECO:0007669"/>
    <property type="project" value="UniProtKB-KW"/>
</dbReference>
<dbReference type="InterPro" id="IPR000477">
    <property type="entry name" value="RT_dom"/>
</dbReference>
<dbReference type="EMBL" id="LR134492">
    <property type="protein sequence ID" value="VEI61923.1"/>
    <property type="molecule type" value="Genomic_DNA"/>
</dbReference>
<organism evidence="3 4">
    <name type="scientific">Serratia fonticola</name>
    <dbReference type="NCBI Taxonomy" id="47917"/>
    <lineage>
        <taxon>Bacteria</taxon>
        <taxon>Pseudomonadati</taxon>
        <taxon>Pseudomonadota</taxon>
        <taxon>Gammaproteobacteria</taxon>
        <taxon>Enterobacterales</taxon>
        <taxon>Yersiniaceae</taxon>
        <taxon>Serratia</taxon>
    </lineage>
</organism>
<evidence type="ECO:0000313" key="4">
    <source>
        <dbReference type="Proteomes" id="UP000270487"/>
    </source>
</evidence>
<dbReference type="InterPro" id="IPR043502">
    <property type="entry name" value="DNA/RNA_pol_sf"/>
</dbReference>
<keyword evidence="3" id="KW-0695">RNA-directed DNA polymerase</keyword>
<dbReference type="Pfam" id="PF00078">
    <property type="entry name" value="RVT_1"/>
    <property type="match status" value="1"/>
</dbReference>
<dbReference type="PANTHER" id="PTHR34047">
    <property type="entry name" value="NUCLEAR INTRON MATURASE 1, MITOCHONDRIAL-RELATED"/>
    <property type="match status" value="1"/>
</dbReference>
<dbReference type="Proteomes" id="UP000270487">
    <property type="component" value="Chromosome"/>
</dbReference>
<reference evidence="3 4" key="1">
    <citation type="submission" date="2018-12" db="EMBL/GenBank/DDBJ databases">
        <authorList>
            <consortium name="Pathogen Informatics"/>
        </authorList>
    </citation>
    <scope>NUCLEOTIDE SEQUENCE [LARGE SCALE GENOMIC DNA]</scope>
    <source>
        <strain evidence="3 4">NCTC13193</strain>
    </source>
</reference>
<evidence type="ECO:0000313" key="3">
    <source>
        <dbReference type="EMBL" id="VEI61923.1"/>
    </source>
</evidence>
<comment type="similarity">
    <text evidence="1">Belongs to the bacterial reverse transcriptase family.</text>
</comment>
<evidence type="ECO:0000259" key="2">
    <source>
        <dbReference type="PROSITE" id="PS50878"/>
    </source>
</evidence>
<keyword evidence="3" id="KW-0548">Nucleotidyltransferase</keyword>
<dbReference type="AlphaFoldDB" id="A0A448S2H5"/>
<name>A0A448S2H5_SERFO</name>
<sequence>MSNAEVDWQAAYQWLCRQRRHAPANADVWHLRYHWQQWGNALFGSVLAGRYRLTPMQVHRRHSRSWVQWCAQDALVLKWVAMQVASLLPAHPRCAHVKGHGGGRQSVQEVGLALDRAEYVFVYRTDIRGYYRHIRKAPVLSQVQHCVGNPVLVELIHQYLYYSVEDAGEFHTPEHGICRGCALSPLIGASLLHHVDAYFAAQQGTFYVRYMDDFLLFTRTRWQLRRSVKQLHEFFNLEGFETHPDKTQLGRIEHGFDWLGVWFSPAGTTIAPRALENHRARRTRLYEQARAKGLTMSATEAKVRAYEARWNIWADGLIRSVRAS</sequence>
<protein>
    <submittedName>
        <fullName evidence="3">Retron-type reverse transcriptase</fullName>
    </submittedName>
</protein>
<accession>A0A448S2H5</accession>
<dbReference type="PROSITE" id="PS50878">
    <property type="entry name" value="RT_POL"/>
    <property type="match status" value="1"/>
</dbReference>
<dbReference type="PANTHER" id="PTHR34047:SF8">
    <property type="entry name" value="PROTEIN YKFC"/>
    <property type="match status" value="1"/>
</dbReference>
<feature type="domain" description="Reverse transcriptase" evidence="2">
    <location>
        <begin position="1"/>
        <end position="263"/>
    </location>
</feature>
<dbReference type="Gene3D" id="3.30.70.270">
    <property type="match status" value="1"/>
</dbReference>
<proteinExistence type="inferred from homology"/>
<dbReference type="InterPro" id="IPR051083">
    <property type="entry name" value="GrpII_Intron_Splice-Mob/Def"/>
</dbReference>
<dbReference type="SUPFAM" id="SSF56672">
    <property type="entry name" value="DNA/RNA polymerases"/>
    <property type="match status" value="1"/>
</dbReference>
<evidence type="ECO:0000256" key="1">
    <source>
        <dbReference type="ARBA" id="ARBA00034120"/>
    </source>
</evidence>
<gene>
    <name evidence="3" type="ORF">NCTC13193_00103</name>
</gene>